<feature type="domain" description="Pyrin" evidence="8">
    <location>
        <begin position="686"/>
        <end position="776"/>
    </location>
</feature>
<feature type="compositionally biased region" description="Basic and acidic residues" evidence="6">
    <location>
        <begin position="673"/>
        <end position="682"/>
    </location>
</feature>
<evidence type="ECO:0000256" key="1">
    <source>
        <dbReference type="ARBA" id="ARBA00004514"/>
    </source>
</evidence>
<dbReference type="Pfam" id="PF13553">
    <property type="entry name" value="FIIND"/>
    <property type="match status" value="1"/>
</dbReference>
<dbReference type="CDD" id="cd08321">
    <property type="entry name" value="Pyrin_ASC-like"/>
    <property type="match status" value="1"/>
</dbReference>
<dbReference type="PROSITE" id="PS51830">
    <property type="entry name" value="FIIND"/>
    <property type="match status" value="1"/>
</dbReference>
<evidence type="ECO:0000256" key="5">
    <source>
        <dbReference type="ARBA" id="ARBA00023198"/>
    </source>
</evidence>
<reference evidence="10" key="1">
    <citation type="submission" date="2022-12" db="EMBL/GenBank/DDBJ databases">
        <authorList>
            <person name="Alioto T."/>
            <person name="Alioto T."/>
            <person name="Gomez Garrido J."/>
        </authorList>
    </citation>
    <scope>NUCLEOTIDE SEQUENCE</scope>
</reference>
<evidence type="ECO:0000256" key="4">
    <source>
        <dbReference type="ARBA" id="ARBA00022859"/>
    </source>
</evidence>
<feature type="domain" description="CARD" evidence="7">
    <location>
        <begin position="244"/>
        <end position="322"/>
    </location>
</feature>
<dbReference type="InterPro" id="IPR004020">
    <property type="entry name" value="DAPIN"/>
</dbReference>
<dbReference type="PANTHER" id="PTHR46985">
    <property type="entry name" value="NACHT, LRR AND PYD DOMAINS-CONTAINING PROTEIN 1"/>
    <property type="match status" value="1"/>
</dbReference>
<evidence type="ECO:0000256" key="6">
    <source>
        <dbReference type="SAM" id="MobiDB-lite"/>
    </source>
</evidence>
<dbReference type="PROSITE" id="PS50824">
    <property type="entry name" value="DAPIN"/>
    <property type="match status" value="3"/>
</dbReference>
<evidence type="ECO:0000256" key="3">
    <source>
        <dbReference type="ARBA" id="ARBA00022588"/>
    </source>
</evidence>
<feature type="region of interest" description="Disordered" evidence="6">
    <location>
        <begin position="651"/>
        <end position="683"/>
    </location>
</feature>
<dbReference type="CDD" id="cd01671">
    <property type="entry name" value="CARD"/>
    <property type="match status" value="1"/>
</dbReference>
<dbReference type="AlphaFoldDB" id="A0AA35L8J0"/>
<gene>
    <name evidence="10" type="ORF">PODLI_1B000225</name>
</gene>
<dbReference type="GO" id="GO:0006954">
    <property type="term" value="P:inflammatory response"/>
    <property type="evidence" value="ECO:0007669"/>
    <property type="project" value="UniProtKB-KW"/>
</dbReference>
<evidence type="ECO:0000259" key="8">
    <source>
        <dbReference type="PROSITE" id="PS50824"/>
    </source>
</evidence>
<dbReference type="EMBL" id="OX395138">
    <property type="protein sequence ID" value="CAI5791024.1"/>
    <property type="molecule type" value="Genomic_DNA"/>
</dbReference>
<evidence type="ECO:0000259" key="9">
    <source>
        <dbReference type="PROSITE" id="PS51830"/>
    </source>
</evidence>
<dbReference type="InterPro" id="IPR011029">
    <property type="entry name" value="DEATH-like_dom_sf"/>
</dbReference>
<keyword evidence="2" id="KW-0963">Cytoplasm</keyword>
<protein>
    <submittedName>
        <fullName evidence="10">Recruitment domain-containing 8-like</fullName>
    </submittedName>
</protein>
<dbReference type="PANTHER" id="PTHR46985:SF4">
    <property type="entry name" value="CASPASE RECRUITMENT DOMAIN-CONTAINING PROTEIN 8"/>
    <property type="match status" value="1"/>
</dbReference>
<dbReference type="SMART" id="SM01289">
    <property type="entry name" value="PYRIN"/>
    <property type="match status" value="3"/>
</dbReference>
<dbReference type="InterPro" id="IPR051249">
    <property type="entry name" value="NLRP_Inflammasome"/>
</dbReference>
<dbReference type="Pfam" id="PF02758">
    <property type="entry name" value="PYRIN"/>
    <property type="match status" value="3"/>
</dbReference>
<name>A0AA35L8J0_9SAUR</name>
<keyword evidence="5" id="KW-0395">Inflammatory response</keyword>
<evidence type="ECO:0000313" key="11">
    <source>
        <dbReference type="Proteomes" id="UP001178461"/>
    </source>
</evidence>
<keyword evidence="4" id="KW-0391">Immunity</keyword>
<feature type="domain" description="Pyrin" evidence="8">
    <location>
        <begin position="117"/>
        <end position="211"/>
    </location>
</feature>
<dbReference type="GO" id="GO:0045087">
    <property type="term" value="P:innate immune response"/>
    <property type="evidence" value="ECO:0007669"/>
    <property type="project" value="UniProtKB-KW"/>
</dbReference>
<dbReference type="GO" id="GO:0005829">
    <property type="term" value="C:cytosol"/>
    <property type="evidence" value="ECO:0007669"/>
    <property type="project" value="UniProtKB-SubCell"/>
</dbReference>
<keyword evidence="11" id="KW-1185">Reference proteome</keyword>
<dbReference type="Gene3D" id="1.10.533.10">
    <property type="entry name" value="Death Domain, Fas"/>
    <property type="match status" value="4"/>
</dbReference>
<dbReference type="SUPFAM" id="SSF47986">
    <property type="entry name" value="DEATH domain"/>
    <property type="match status" value="4"/>
</dbReference>
<keyword evidence="3" id="KW-0399">Innate immunity</keyword>
<dbReference type="Pfam" id="PF00619">
    <property type="entry name" value="CARD"/>
    <property type="match status" value="1"/>
</dbReference>
<dbReference type="PROSITE" id="PS50209">
    <property type="entry name" value="CARD"/>
    <property type="match status" value="1"/>
</dbReference>
<dbReference type="Pfam" id="PF23679">
    <property type="entry name" value="UPA-FIIND"/>
    <property type="match status" value="1"/>
</dbReference>
<feature type="domain" description="Pyrin" evidence="8">
    <location>
        <begin position="16"/>
        <end position="97"/>
    </location>
</feature>
<comment type="subcellular location">
    <subcellularLocation>
        <location evidence="1">Cytoplasm</location>
        <location evidence="1">Cytosol</location>
    </subcellularLocation>
</comment>
<dbReference type="GO" id="GO:0042981">
    <property type="term" value="P:regulation of apoptotic process"/>
    <property type="evidence" value="ECO:0007669"/>
    <property type="project" value="InterPro"/>
</dbReference>
<dbReference type="InterPro" id="IPR025307">
    <property type="entry name" value="FIIND_dom"/>
</dbReference>
<organism evidence="10 11">
    <name type="scientific">Podarcis lilfordi</name>
    <name type="common">Lilford's wall lizard</name>
    <dbReference type="NCBI Taxonomy" id="74358"/>
    <lineage>
        <taxon>Eukaryota</taxon>
        <taxon>Metazoa</taxon>
        <taxon>Chordata</taxon>
        <taxon>Craniata</taxon>
        <taxon>Vertebrata</taxon>
        <taxon>Euteleostomi</taxon>
        <taxon>Lepidosauria</taxon>
        <taxon>Squamata</taxon>
        <taxon>Bifurcata</taxon>
        <taxon>Unidentata</taxon>
        <taxon>Episquamata</taxon>
        <taxon>Laterata</taxon>
        <taxon>Lacertibaenia</taxon>
        <taxon>Lacertidae</taxon>
        <taxon>Podarcis</taxon>
    </lineage>
</organism>
<sequence length="776" mass="89257">MGTKFFFFTKPVRAIMRDMQSAAFLLLDTLLQLRQGDTEKFKGELLRFPVKEGVGRISEELLKEAMPLQLVELLFSYYGEAYAVEVTALVLQAMDYKPPVDDPSGITWLMQITHLWLLAALNTLKESDLKKFKKDLSMFPVKEGYVSIPRKLLKKANAWELTELLLAYCDEDYAVEVASEVLKAFDREPLPECPPSFTRKAAERLCEMHVSRHRSAEFLSSKINQALEKLIPSEKATKGSLERSTISSDEMIYKGRKQLMEILEADIELFLDVLCFCYVITLKEYREIFKVWKILKRKSKKLLSIIQERGEQACCRFLECIEIVRPGSVLILLSARHGLDQTPLKAVGQIGPQREESRKLENSASSWESVLCDLRLREDLPEKMRPEVFWDSEKGHEKYRVRFTKAGSFYCLDTDLICEVKEAVTVTYHFDSWPKHLEGQTTEEWHVAGPLLNIQVDPVEAVSAVHFPHFLCLEDEDSSQVHIAHFVEEGMVLERPDRVGPYHVVLENPTFSPRGAIFRKSWFKRKIKVHTVALLYQMLRFKAPTFHLYLLPNDSSVRKAVDEHEVNCPSHRIEKPPGTLKPLTIGSRFFVEANDVTVCPEELEFQYLDAEKLQQYLELSAEQIQDKFNFSLIEKHTNKLVWKTHVKREELNSDEMNSTQASRNGTLTNAPPRRTDSGHGVESRATVRSIRDCLISTLENLGEDELKKFKLKLHEFPVIEGYDNIPLGRLKMADAMDLSQLLLSFYMEDYAVQVMADVLRAINCRDEAKKFLSLTG</sequence>
<dbReference type="Proteomes" id="UP001178461">
    <property type="component" value="Chromosome 13"/>
</dbReference>
<evidence type="ECO:0000256" key="2">
    <source>
        <dbReference type="ARBA" id="ARBA00022490"/>
    </source>
</evidence>
<evidence type="ECO:0000313" key="10">
    <source>
        <dbReference type="EMBL" id="CAI5791024.1"/>
    </source>
</evidence>
<dbReference type="InterPro" id="IPR001315">
    <property type="entry name" value="CARD"/>
</dbReference>
<evidence type="ECO:0000259" key="7">
    <source>
        <dbReference type="PROSITE" id="PS50209"/>
    </source>
</evidence>
<feature type="domain" description="FIIND" evidence="9">
    <location>
        <begin position="379"/>
        <end position="660"/>
    </location>
</feature>
<proteinExistence type="predicted"/>
<feature type="compositionally biased region" description="Polar residues" evidence="6">
    <location>
        <begin position="654"/>
        <end position="669"/>
    </location>
</feature>
<accession>A0AA35L8J0</accession>